<dbReference type="STRING" id="857342.A0A2T3AYX3"/>
<evidence type="ECO:0000256" key="1">
    <source>
        <dbReference type="SAM" id="MobiDB-lite"/>
    </source>
</evidence>
<organism evidence="3 4">
    <name type="scientific">Amorphotheca resinae ATCC 22711</name>
    <dbReference type="NCBI Taxonomy" id="857342"/>
    <lineage>
        <taxon>Eukaryota</taxon>
        <taxon>Fungi</taxon>
        <taxon>Dikarya</taxon>
        <taxon>Ascomycota</taxon>
        <taxon>Pezizomycotina</taxon>
        <taxon>Leotiomycetes</taxon>
        <taxon>Helotiales</taxon>
        <taxon>Amorphothecaceae</taxon>
        <taxon>Amorphotheca</taxon>
    </lineage>
</organism>
<proteinExistence type="predicted"/>
<protein>
    <recommendedName>
        <fullName evidence="2">C2H2-type domain-containing protein</fullName>
    </recommendedName>
</protein>
<dbReference type="OrthoDB" id="4850289at2759"/>
<dbReference type="InParanoid" id="A0A2T3AYX3"/>
<keyword evidence="4" id="KW-1185">Reference proteome</keyword>
<reference evidence="3 4" key="1">
    <citation type="journal article" date="2018" name="New Phytol.">
        <title>Comparative genomics and transcriptomics depict ericoid mycorrhizal fungi as versatile saprotrophs and plant mutualists.</title>
        <authorList>
            <person name="Martino E."/>
            <person name="Morin E."/>
            <person name="Grelet G.A."/>
            <person name="Kuo A."/>
            <person name="Kohler A."/>
            <person name="Daghino S."/>
            <person name="Barry K.W."/>
            <person name="Cichocki N."/>
            <person name="Clum A."/>
            <person name="Dockter R.B."/>
            <person name="Hainaut M."/>
            <person name="Kuo R.C."/>
            <person name="LaButti K."/>
            <person name="Lindahl B.D."/>
            <person name="Lindquist E.A."/>
            <person name="Lipzen A."/>
            <person name="Khouja H.R."/>
            <person name="Magnuson J."/>
            <person name="Murat C."/>
            <person name="Ohm R.A."/>
            <person name="Singer S.W."/>
            <person name="Spatafora J.W."/>
            <person name="Wang M."/>
            <person name="Veneault-Fourrey C."/>
            <person name="Henrissat B."/>
            <person name="Grigoriev I.V."/>
            <person name="Martin F.M."/>
            <person name="Perotto S."/>
        </authorList>
    </citation>
    <scope>NUCLEOTIDE SEQUENCE [LARGE SCALE GENOMIC DNA]</scope>
    <source>
        <strain evidence="3 4">ATCC 22711</strain>
    </source>
</reference>
<dbReference type="Proteomes" id="UP000241818">
    <property type="component" value="Unassembled WGS sequence"/>
</dbReference>
<feature type="region of interest" description="Disordered" evidence="1">
    <location>
        <begin position="727"/>
        <end position="848"/>
    </location>
</feature>
<feature type="domain" description="C2H2-type" evidence="2">
    <location>
        <begin position="701"/>
        <end position="727"/>
    </location>
</feature>
<feature type="compositionally biased region" description="Polar residues" evidence="1">
    <location>
        <begin position="776"/>
        <end position="786"/>
    </location>
</feature>
<feature type="compositionally biased region" description="Polar residues" evidence="1">
    <location>
        <begin position="308"/>
        <end position="318"/>
    </location>
</feature>
<name>A0A2T3AYX3_AMORE</name>
<feature type="domain" description="C2H2-type" evidence="2">
    <location>
        <begin position="456"/>
        <end position="481"/>
    </location>
</feature>
<dbReference type="AlphaFoldDB" id="A0A2T3AYX3"/>
<gene>
    <name evidence="3" type="ORF">M430DRAFT_258865</name>
</gene>
<dbReference type="EMBL" id="KZ679013">
    <property type="protein sequence ID" value="PSS15267.1"/>
    <property type="molecule type" value="Genomic_DNA"/>
</dbReference>
<evidence type="ECO:0000313" key="3">
    <source>
        <dbReference type="EMBL" id="PSS15267.1"/>
    </source>
</evidence>
<evidence type="ECO:0000313" key="4">
    <source>
        <dbReference type="Proteomes" id="UP000241818"/>
    </source>
</evidence>
<dbReference type="SMART" id="SM00355">
    <property type="entry name" value="ZnF_C2H2"/>
    <property type="match status" value="3"/>
</dbReference>
<sequence length="848" mass="96273">MLEDCGINQIQPGFVRAMRLLYPEEPRPKENIYVGGSCVGTGVWECATNDLWGQVKKIAKDPTGILEFKVDSRHSDPRGKDQERNPNHTVIRMAGSHYLASVGPGDWAKMIQVIDAMSNKLCGGGRPASFRIWVNAQAREQNGRSSVINYVPTEGAIDGLKTFFGDWPQSDTIWFRPEWNKFEIVDIEVANRTTRWDARADPSLKSFREALKNLWNDPASYTSFSLVELQSGNRGKSKYIVTQKTTEKEWRLYVYDWFHGSRLAVKRNIKTDYTLDEADEWGLLSTSQQRPIQHRTRLQDSGSAALPTGSSHAGSNNPPKIPEFNKPRILKPTAGKAKVQKWASWMANESYLNGLQRQSYIKDQSVIIPGKQPAAPIYGPSRELQIKVGPSLPTVYAQRLTPTDIDQLLEENQNLRNKVLDRMWSCPICDVALNHHDNDKIREHGEEHIKQMEEAGQCPWCENTNWAFMTRDQKQHHFQQHMSMEQTDQIRKFWKQIQCPACDIDFTGMTPEVIIKHCLKHNPNVVQYCDKCGLHEAACTEGELIHHRKTCREAPDWKEGDPLPTFCEFCDISILNNRDLAGHDSRCRAPRGHRKRFCARCGTNLTGLDETGKFRHGETCHLDEPAISIGYDDRSAALKKREKLLESKEFKLQKQKEWTQKEALNLDNKHERLNEAWEEFRAERRALKDSQAASPDQKVFGKCPIDGCQQEIGAMTREEMFAHFETHSNYGGAKPSKPSATVSVTDEHRATGKGTVTKKRKLVDEGDKEWRPEPANKTTKVSPNSTKKQKKNDGKAGPSHAMSSDESDISDSAALKAGRPERKKAMKTEKEELQSSAPKSSRKNATKK</sequence>
<feature type="region of interest" description="Disordered" evidence="1">
    <location>
        <begin position="286"/>
        <end position="330"/>
    </location>
</feature>
<dbReference type="InterPro" id="IPR013087">
    <property type="entry name" value="Znf_C2H2_type"/>
</dbReference>
<accession>A0A2T3AYX3</accession>
<feature type="domain" description="C2H2-type" evidence="2">
    <location>
        <begin position="497"/>
        <end position="521"/>
    </location>
</feature>
<evidence type="ECO:0000259" key="2">
    <source>
        <dbReference type="SMART" id="SM00355"/>
    </source>
</evidence>
<feature type="compositionally biased region" description="Basic and acidic residues" evidence="1">
    <location>
        <begin position="762"/>
        <end position="774"/>
    </location>
</feature>
<dbReference type="GeneID" id="36573394"/>
<dbReference type="RefSeq" id="XP_024719866.1">
    <property type="nucleotide sequence ID" value="XM_024865313.1"/>
</dbReference>